<feature type="domain" description="Metalloprotease TldD/E N-terminal" evidence="2">
    <location>
        <begin position="23"/>
        <end position="86"/>
    </location>
</feature>
<dbReference type="Proteomes" id="UP000029409">
    <property type="component" value="Chromosome"/>
</dbReference>
<dbReference type="GO" id="GO:0008237">
    <property type="term" value="F:metallopeptidase activity"/>
    <property type="evidence" value="ECO:0007669"/>
    <property type="project" value="InterPro"/>
</dbReference>
<feature type="domain" description="Metalloprotease TldD/E central" evidence="4">
    <location>
        <begin position="117"/>
        <end position="222"/>
    </location>
</feature>
<dbReference type="Gene3D" id="3.30.2290.10">
    <property type="entry name" value="PmbA/TldD superfamily"/>
    <property type="match status" value="1"/>
</dbReference>
<dbReference type="InterPro" id="IPR045569">
    <property type="entry name" value="Metalloprtase-TldD/E_C"/>
</dbReference>
<name>A0A089HS42_PAEDU</name>
<dbReference type="InterPro" id="IPR002510">
    <property type="entry name" value="Metalloprtase-TldD/E_N"/>
</dbReference>
<evidence type="ECO:0000313" key="5">
    <source>
        <dbReference type="EMBL" id="AIQ13560.1"/>
    </source>
</evidence>
<protein>
    <submittedName>
        <fullName evidence="5">Zn-dependent protease</fullName>
    </submittedName>
</protein>
<evidence type="ECO:0000313" key="6">
    <source>
        <dbReference type="Proteomes" id="UP000029409"/>
    </source>
</evidence>
<gene>
    <name evidence="5" type="ORF">PDUR_17750</name>
</gene>
<feature type="domain" description="Metalloprotease TldD/E C-terminal" evidence="3">
    <location>
        <begin position="230"/>
        <end position="449"/>
    </location>
</feature>
<dbReference type="RefSeq" id="WP_042207363.1">
    <property type="nucleotide sequence ID" value="NZ_CP009288.1"/>
</dbReference>
<dbReference type="AlphaFoldDB" id="A0A089HS42"/>
<dbReference type="GO" id="GO:0005829">
    <property type="term" value="C:cytosol"/>
    <property type="evidence" value="ECO:0007669"/>
    <property type="project" value="TreeGrafter"/>
</dbReference>
<accession>A0A089HS42</accession>
<evidence type="ECO:0000259" key="2">
    <source>
        <dbReference type="Pfam" id="PF01523"/>
    </source>
</evidence>
<dbReference type="eggNOG" id="COG0312">
    <property type="taxonomic scope" value="Bacteria"/>
</dbReference>
<dbReference type="Pfam" id="PF19290">
    <property type="entry name" value="PmbA_TldD_2nd"/>
    <property type="match status" value="1"/>
</dbReference>
<proteinExistence type="inferred from homology"/>
<keyword evidence="6" id="KW-1185">Reference proteome</keyword>
<comment type="similarity">
    <text evidence="1">Belongs to the peptidase U62 family.</text>
</comment>
<dbReference type="Pfam" id="PF19289">
    <property type="entry name" value="PmbA_TldD_3rd"/>
    <property type="match status" value="1"/>
</dbReference>
<keyword evidence="5" id="KW-0645">Protease</keyword>
<dbReference type="SUPFAM" id="SSF111283">
    <property type="entry name" value="Putative modulator of DNA gyrase, PmbA/TldD"/>
    <property type="match status" value="1"/>
</dbReference>
<evidence type="ECO:0000256" key="1">
    <source>
        <dbReference type="ARBA" id="ARBA00005836"/>
    </source>
</evidence>
<dbReference type="PANTHER" id="PTHR43421">
    <property type="entry name" value="METALLOPROTEASE PMBA"/>
    <property type="match status" value="1"/>
</dbReference>
<dbReference type="InterPro" id="IPR045570">
    <property type="entry name" value="Metalloprtase-TldD/E_cen_dom"/>
</dbReference>
<evidence type="ECO:0000259" key="4">
    <source>
        <dbReference type="Pfam" id="PF19290"/>
    </source>
</evidence>
<dbReference type="InterPro" id="IPR035068">
    <property type="entry name" value="TldD/PmbA_N"/>
</dbReference>
<dbReference type="OrthoDB" id="9803618at2"/>
<sequence>MNIEEFQKVLFAQGREAGFTEMEIYYANGRSTSVSVLKGEIDAYNIVESGGLSFRGLIGGKMGYSSTERLDYESIDYLLDEAGSNAEVLENEEPEELFAGSGHYHSVDTYLASLIKTPPGQLIEAALAMERIALNADHRIDMVRRSAASVSESEVLIVNTKGLNCHRKHSSASASIYVLAKESKDAKETVTGGWFDFSLRSFDDIDLEGVALTGVREAVSKLGASTVPSDNYPIIFRNDAATSLLSSFASVFSAESVDKGFSRLKGKLGEQVAGSNISIIDDPLMENVPSSKAFDAEGSATARHELIKDGRLLTFLHNRKTARKAGVQSTANAAKGGYKGMVEVSHHNLYIAPGTTSLSEIIRETERGILIVELQGLHAGTNATSGSFSLAAIGYLIEHGEIVRPVNQITVSGNFFELLNGIERIGYDSRFIGSCTSPTLKVSSLSVSGA</sequence>
<dbReference type="PANTHER" id="PTHR43421:SF1">
    <property type="entry name" value="METALLOPROTEASE PMBA"/>
    <property type="match status" value="1"/>
</dbReference>
<evidence type="ECO:0000259" key="3">
    <source>
        <dbReference type="Pfam" id="PF19289"/>
    </source>
</evidence>
<keyword evidence="5" id="KW-0378">Hydrolase</keyword>
<dbReference type="EMBL" id="CP009288">
    <property type="protein sequence ID" value="AIQ13560.1"/>
    <property type="molecule type" value="Genomic_DNA"/>
</dbReference>
<organism evidence="5 6">
    <name type="scientific">Paenibacillus durus</name>
    <name type="common">Paenibacillus azotofixans</name>
    <dbReference type="NCBI Taxonomy" id="44251"/>
    <lineage>
        <taxon>Bacteria</taxon>
        <taxon>Bacillati</taxon>
        <taxon>Bacillota</taxon>
        <taxon>Bacilli</taxon>
        <taxon>Bacillales</taxon>
        <taxon>Paenibacillaceae</taxon>
        <taxon>Paenibacillus</taxon>
    </lineage>
</organism>
<dbReference type="GO" id="GO:0006508">
    <property type="term" value="P:proteolysis"/>
    <property type="evidence" value="ECO:0007669"/>
    <property type="project" value="UniProtKB-KW"/>
</dbReference>
<dbReference type="KEGG" id="pdu:PDUR_17750"/>
<dbReference type="InterPro" id="IPR047657">
    <property type="entry name" value="PmbA"/>
</dbReference>
<reference evidence="5 6" key="1">
    <citation type="submission" date="2014-08" db="EMBL/GenBank/DDBJ databases">
        <title>Comparative genomics of the Paenibacillus odorifer group.</title>
        <authorList>
            <person name="den Bakker H.C."/>
            <person name="Tsai Y.-C."/>
            <person name="Martin N."/>
            <person name="Korlach J."/>
            <person name="Wiedmann M."/>
        </authorList>
    </citation>
    <scope>NUCLEOTIDE SEQUENCE [LARGE SCALE GENOMIC DNA]</scope>
    <source>
        <strain evidence="5 6">DSM 1735</strain>
    </source>
</reference>
<dbReference type="InterPro" id="IPR036059">
    <property type="entry name" value="TldD/PmbA_sf"/>
</dbReference>
<dbReference type="Pfam" id="PF01523">
    <property type="entry name" value="PmbA_TldD_1st"/>
    <property type="match status" value="1"/>
</dbReference>
<dbReference type="STRING" id="44251.PDUR_17750"/>